<evidence type="ECO:0000313" key="13">
    <source>
        <dbReference type="Proteomes" id="UP001212152"/>
    </source>
</evidence>
<name>A0AAD5TF07_9FUNG</name>
<evidence type="ECO:0000256" key="3">
    <source>
        <dbReference type="ARBA" id="ARBA00022603"/>
    </source>
</evidence>
<dbReference type="InterPro" id="IPR050973">
    <property type="entry name" value="H3K9_Histone-Lys_N-MTase"/>
</dbReference>
<feature type="domain" description="Post-SET" evidence="11">
    <location>
        <begin position="473"/>
        <end position="489"/>
    </location>
</feature>
<keyword evidence="6" id="KW-0479">Metal-binding</keyword>
<dbReference type="InterPro" id="IPR046341">
    <property type="entry name" value="SET_dom_sf"/>
</dbReference>
<protein>
    <submittedName>
        <fullName evidence="12">Uncharacterized protein</fullName>
    </submittedName>
</protein>
<feature type="domain" description="SET" evidence="9">
    <location>
        <begin position="323"/>
        <end position="460"/>
    </location>
</feature>
<dbReference type="InterPro" id="IPR003616">
    <property type="entry name" value="Post-SET_dom"/>
</dbReference>
<dbReference type="PANTHER" id="PTHR46223">
    <property type="entry name" value="HISTONE-LYSINE N-METHYLTRANSFERASE SUV39H"/>
    <property type="match status" value="1"/>
</dbReference>
<keyword evidence="2" id="KW-0158">Chromosome</keyword>
<evidence type="ECO:0000256" key="8">
    <source>
        <dbReference type="SAM" id="MobiDB-lite"/>
    </source>
</evidence>
<evidence type="ECO:0000256" key="7">
    <source>
        <dbReference type="ARBA" id="ARBA00022833"/>
    </source>
</evidence>
<dbReference type="Gene3D" id="2.170.270.10">
    <property type="entry name" value="SET domain"/>
    <property type="match status" value="1"/>
</dbReference>
<evidence type="ECO:0000313" key="12">
    <source>
        <dbReference type="EMBL" id="KAJ3174908.1"/>
    </source>
</evidence>
<feature type="compositionally biased region" description="Polar residues" evidence="8">
    <location>
        <begin position="17"/>
        <end position="29"/>
    </location>
</feature>
<evidence type="ECO:0000259" key="10">
    <source>
        <dbReference type="PROSITE" id="PS50867"/>
    </source>
</evidence>
<comment type="caution">
    <text evidence="12">The sequence shown here is derived from an EMBL/GenBank/DDBJ whole genome shotgun (WGS) entry which is preliminary data.</text>
</comment>
<proteinExistence type="predicted"/>
<evidence type="ECO:0000259" key="11">
    <source>
        <dbReference type="PROSITE" id="PS50868"/>
    </source>
</evidence>
<comment type="subcellular location">
    <subcellularLocation>
        <location evidence="1">Chromosome</location>
    </subcellularLocation>
</comment>
<keyword evidence="7" id="KW-0862">Zinc</keyword>
<dbReference type="SMART" id="SM00468">
    <property type="entry name" value="PreSET"/>
    <property type="match status" value="1"/>
</dbReference>
<keyword evidence="3" id="KW-0489">Methyltransferase</keyword>
<evidence type="ECO:0000256" key="2">
    <source>
        <dbReference type="ARBA" id="ARBA00022454"/>
    </source>
</evidence>
<evidence type="ECO:0000256" key="5">
    <source>
        <dbReference type="ARBA" id="ARBA00022691"/>
    </source>
</evidence>
<organism evidence="12 13">
    <name type="scientific">Geranomyces variabilis</name>
    <dbReference type="NCBI Taxonomy" id="109894"/>
    <lineage>
        <taxon>Eukaryota</taxon>
        <taxon>Fungi</taxon>
        <taxon>Fungi incertae sedis</taxon>
        <taxon>Chytridiomycota</taxon>
        <taxon>Chytridiomycota incertae sedis</taxon>
        <taxon>Chytridiomycetes</taxon>
        <taxon>Spizellomycetales</taxon>
        <taxon>Powellomycetaceae</taxon>
        <taxon>Geranomyces</taxon>
    </lineage>
</organism>
<dbReference type="Pfam" id="PF00856">
    <property type="entry name" value="SET"/>
    <property type="match status" value="1"/>
</dbReference>
<dbReference type="GO" id="GO:0005634">
    <property type="term" value="C:nucleus"/>
    <property type="evidence" value="ECO:0007669"/>
    <property type="project" value="InterPro"/>
</dbReference>
<evidence type="ECO:0000256" key="6">
    <source>
        <dbReference type="ARBA" id="ARBA00022723"/>
    </source>
</evidence>
<feature type="region of interest" description="Disordered" evidence="8">
    <location>
        <begin position="83"/>
        <end position="187"/>
    </location>
</feature>
<keyword evidence="4" id="KW-0808">Transferase</keyword>
<feature type="compositionally biased region" description="Basic residues" evidence="8">
    <location>
        <begin position="1"/>
        <end position="12"/>
    </location>
</feature>
<dbReference type="PANTHER" id="PTHR46223:SF3">
    <property type="entry name" value="HISTONE-LYSINE N-METHYLTRANSFERASE SET-23"/>
    <property type="match status" value="1"/>
</dbReference>
<feature type="region of interest" description="Disordered" evidence="8">
    <location>
        <begin position="1"/>
        <end position="58"/>
    </location>
</feature>
<evidence type="ECO:0000256" key="4">
    <source>
        <dbReference type="ARBA" id="ARBA00022679"/>
    </source>
</evidence>
<dbReference type="InterPro" id="IPR007728">
    <property type="entry name" value="Pre-SET_dom"/>
</dbReference>
<dbReference type="Pfam" id="PF05033">
    <property type="entry name" value="Pre-SET"/>
    <property type="match status" value="1"/>
</dbReference>
<dbReference type="Proteomes" id="UP001212152">
    <property type="component" value="Unassembled WGS sequence"/>
</dbReference>
<evidence type="ECO:0000259" key="9">
    <source>
        <dbReference type="PROSITE" id="PS50280"/>
    </source>
</evidence>
<feature type="compositionally biased region" description="Polar residues" evidence="8">
    <location>
        <begin position="171"/>
        <end position="184"/>
    </location>
</feature>
<sequence>MDTPARKPKVNRVKPASFSSISRSPQVDTAETPIEELLPEHADRPPKRNKVTPAGSPSVAKLVLENSKKPDVSTPATKLVVARSGLSKQQNGSAAKKATKSAKLDTPRRTVLSSKPIGMLAHLDDSEESSPPASESNLKLIKRKVIDVTTGGDGAPDTPSRPPPKRRKTETATSHAASAVRQNRPSLPANLAAEAARNSDADASSGLARWTAFLAAARIRDLELVNDEDDEGPPDFEWTESIIYRGVPPPSSEFLVSCDCYKGICKDDGTCVHTLDDDESSSPYDKRGRVTRRPSVGAIWECNFKCGCKDSCPQRVVQRGRRVPLQIFRCPDVTTADGQTVRKGWGVKALGRIARGTFVCQYKGELITAAEGDRRRLAGNDTTYYFGLDFFVDDSIPDDHLFIVDANRAGNEARFLNHSCDPNLAVYAVHTDNADPLQHALAFFALKDIPKGEELTFSYNGSVVVQENQEAGSVRSCLCGSAQCKGILPA</sequence>
<dbReference type="PROSITE" id="PS50867">
    <property type="entry name" value="PRE_SET"/>
    <property type="match status" value="1"/>
</dbReference>
<dbReference type="GO" id="GO:0008270">
    <property type="term" value="F:zinc ion binding"/>
    <property type="evidence" value="ECO:0007669"/>
    <property type="project" value="InterPro"/>
</dbReference>
<dbReference type="EMBL" id="JADGJQ010000058">
    <property type="protein sequence ID" value="KAJ3174908.1"/>
    <property type="molecule type" value="Genomic_DNA"/>
</dbReference>
<dbReference type="PROSITE" id="PS50868">
    <property type="entry name" value="POST_SET"/>
    <property type="match status" value="1"/>
</dbReference>
<gene>
    <name evidence="12" type="ORF">HDU87_006574</name>
</gene>
<dbReference type="GO" id="GO:0032259">
    <property type="term" value="P:methylation"/>
    <property type="evidence" value="ECO:0007669"/>
    <property type="project" value="UniProtKB-KW"/>
</dbReference>
<dbReference type="AlphaFoldDB" id="A0AAD5TF07"/>
<keyword evidence="13" id="KW-1185">Reference proteome</keyword>
<accession>A0AAD5TF07</accession>
<dbReference type="GO" id="GO:0042054">
    <property type="term" value="F:histone methyltransferase activity"/>
    <property type="evidence" value="ECO:0007669"/>
    <property type="project" value="InterPro"/>
</dbReference>
<dbReference type="SMART" id="SM00317">
    <property type="entry name" value="SET"/>
    <property type="match status" value="1"/>
</dbReference>
<dbReference type="InterPro" id="IPR001214">
    <property type="entry name" value="SET_dom"/>
</dbReference>
<feature type="domain" description="Pre-SET" evidence="10">
    <location>
        <begin position="256"/>
        <end position="320"/>
    </location>
</feature>
<dbReference type="GO" id="GO:0005694">
    <property type="term" value="C:chromosome"/>
    <property type="evidence" value="ECO:0007669"/>
    <property type="project" value="UniProtKB-SubCell"/>
</dbReference>
<dbReference type="PROSITE" id="PS50280">
    <property type="entry name" value="SET"/>
    <property type="match status" value="1"/>
</dbReference>
<evidence type="ECO:0000256" key="1">
    <source>
        <dbReference type="ARBA" id="ARBA00004286"/>
    </source>
</evidence>
<keyword evidence="5" id="KW-0949">S-adenosyl-L-methionine</keyword>
<dbReference type="SUPFAM" id="SSF82199">
    <property type="entry name" value="SET domain"/>
    <property type="match status" value="1"/>
</dbReference>
<reference evidence="12" key="1">
    <citation type="submission" date="2020-05" db="EMBL/GenBank/DDBJ databases">
        <title>Phylogenomic resolution of chytrid fungi.</title>
        <authorList>
            <person name="Stajich J.E."/>
            <person name="Amses K."/>
            <person name="Simmons R."/>
            <person name="Seto K."/>
            <person name="Myers J."/>
            <person name="Bonds A."/>
            <person name="Quandt C.A."/>
            <person name="Barry K."/>
            <person name="Liu P."/>
            <person name="Grigoriev I."/>
            <person name="Longcore J.E."/>
            <person name="James T.Y."/>
        </authorList>
    </citation>
    <scope>NUCLEOTIDE SEQUENCE</scope>
    <source>
        <strain evidence="12">JEL0379</strain>
    </source>
</reference>